<accession>A0A9D7SFA4</accession>
<protein>
    <submittedName>
        <fullName evidence="1">DUF1569 domain-containing protein</fullName>
    </submittedName>
</protein>
<evidence type="ECO:0000313" key="1">
    <source>
        <dbReference type="EMBL" id="MBK9795645.1"/>
    </source>
</evidence>
<dbReference type="Pfam" id="PF07606">
    <property type="entry name" value="DUF1569"/>
    <property type="match status" value="1"/>
</dbReference>
<comment type="caution">
    <text evidence="1">The sequence shown here is derived from an EMBL/GenBank/DDBJ whole genome shotgun (WGS) entry which is preliminary data.</text>
</comment>
<dbReference type="AlphaFoldDB" id="A0A9D7SFA4"/>
<dbReference type="InterPro" id="IPR034660">
    <property type="entry name" value="DinB/YfiT-like"/>
</dbReference>
<reference evidence="1" key="1">
    <citation type="submission" date="2020-10" db="EMBL/GenBank/DDBJ databases">
        <title>Connecting structure to function with the recovery of over 1000 high-quality activated sludge metagenome-assembled genomes encoding full-length rRNA genes using long-read sequencing.</title>
        <authorList>
            <person name="Singleton C.M."/>
            <person name="Petriglieri F."/>
            <person name="Kristensen J.M."/>
            <person name="Kirkegaard R.H."/>
            <person name="Michaelsen T.Y."/>
            <person name="Andersen M.H."/>
            <person name="Karst S.M."/>
            <person name="Dueholm M.S."/>
            <person name="Nielsen P.H."/>
            <person name="Albertsen M."/>
        </authorList>
    </citation>
    <scope>NUCLEOTIDE SEQUENCE</scope>
    <source>
        <strain evidence="1">Skiv_18-Q3-R9-52_MAXAC.067</strain>
    </source>
</reference>
<dbReference type="Gene3D" id="1.20.120.450">
    <property type="entry name" value="dinb family like domain"/>
    <property type="match status" value="1"/>
</dbReference>
<gene>
    <name evidence="1" type="ORF">IPP58_03985</name>
</gene>
<proteinExistence type="predicted"/>
<dbReference type="EMBL" id="JADKIO010000005">
    <property type="protein sequence ID" value="MBK9795645.1"/>
    <property type="molecule type" value="Genomic_DNA"/>
</dbReference>
<dbReference type="Proteomes" id="UP000886657">
    <property type="component" value="Unassembled WGS sequence"/>
</dbReference>
<name>A0A9D7SFA4_9BACT</name>
<dbReference type="InterPro" id="IPR011463">
    <property type="entry name" value="DUF1569"/>
</dbReference>
<evidence type="ECO:0000313" key="2">
    <source>
        <dbReference type="Proteomes" id="UP000886657"/>
    </source>
</evidence>
<organism evidence="1 2">
    <name type="scientific">Candidatus Geothrix skivensis</name>
    <dbReference type="NCBI Taxonomy" id="2954439"/>
    <lineage>
        <taxon>Bacteria</taxon>
        <taxon>Pseudomonadati</taxon>
        <taxon>Acidobacteriota</taxon>
        <taxon>Holophagae</taxon>
        <taxon>Holophagales</taxon>
        <taxon>Holophagaceae</taxon>
        <taxon>Geothrix</taxon>
    </lineage>
</organism>
<sequence>MTSLFVPADRESLSRRLAALEPGSVRQWGKMDPAQMLHHCALGLEAGTGDRPMEQLFIGKLLSPFFRGLVLGKRPFSRNGPTHPTFVVSDAQDFERECTRLATLIDRFVQRGPESAGRFTHAFLGRISGDDWGRLMYKHLDHHLRQFGV</sequence>